<name>A0AAW9S2F7_9BACT</name>
<dbReference type="Gene3D" id="3.40.50.2300">
    <property type="match status" value="1"/>
</dbReference>
<dbReference type="Gene3D" id="3.30.450.20">
    <property type="entry name" value="PAS domain"/>
    <property type="match status" value="3"/>
</dbReference>
<dbReference type="PROSITE" id="PS50109">
    <property type="entry name" value="HIS_KIN"/>
    <property type="match status" value="1"/>
</dbReference>
<dbReference type="Pfam" id="PF02518">
    <property type="entry name" value="HATPase_c"/>
    <property type="match status" value="1"/>
</dbReference>
<evidence type="ECO:0000259" key="19">
    <source>
        <dbReference type="PROSITE" id="PS50112"/>
    </source>
</evidence>
<dbReference type="Pfam" id="PF00072">
    <property type="entry name" value="Response_reg"/>
    <property type="match status" value="1"/>
</dbReference>
<dbReference type="CDD" id="cd00082">
    <property type="entry name" value="HisKA"/>
    <property type="match status" value="1"/>
</dbReference>
<keyword evidence="11" id="KW-1133">Transmembrane helix</keyword>
<dbReference type="SUPFAM" id="SSF47226">
    <property type="entry name" value="Histidine-containing phosphotransfer domain, HPT domain"/>
    <property type="match status" value="1"/>
</dbReference>
<keyword evidence="9" id="KW-0418">Kinase</keyword>
<dbReference type="InterPro" id="IPR008207">
    <property type="entry name" value="Sig_transdc_His_kin_Hpt_dom"/>
</dbReference>
<dbReference type="SMART" id="SM00091">
    <property type="entry name" value="PAS"/>
    <property type="match status" value="3"/>
</dbReference>
<organism evidence="22 23">
    <name type="scientific">Rapidithrix thailandica</name>
    <dbReference type="NCBI Taxonomy" id="413964"/>
    <lineage>
        <taxon>Bacteria</taxon>
        <taxon>Pseudomonadati</taxon>
        <taxon>Bacteroidota</taxon>
        <taxon>Cytophagia</taxon>
        <taxon>Cytophagales</taxon>
        <taxon>Flammeovirgaceae</taxon>
        <taxon>Rapidithrix</taxon>
    </lineage>
</organism>
<dbReference type="InterPro" id="IPR005467">
    <property type="entry name" value="His_kinase_dom"/>
</dbReference>
<feature type="coiled-coil region" evidence="16">
    <location>
        <begin position="4"/>
        <end position="63"/>
    </location>
</feature>
<keyword evidence="5 15" id="KW-0597">Phosphoprotein</keyword>
<dbReference type="PRINTS" id="PR00344">
    <property type="entry name" value="BCTRLSENSOR"/>
</dbReference>
<dbReference type="Pfam" id="PF00512">
    <property type="entry name" value="HisKA"/>
    <property type="match status" value="1"/>
</dbReference>
<dbReference type="FunFam" id="1.10.287.130:FF:000004">
    <property type="entry name" value="Ethylene receptor 1"/>
    <property type="match status" value="1"/>
</dbReference>
<evidence type="ECO:0000313" key="22">
    <source>
        <dbReference type="EMBL" id="MEN7551369.1"/>
    </source>
</evidence>
<keyword evidence="13" id="KW-0472">Membrane</keyword>
<dbReference type="CDD" id="cd00130">
    <property type="entry name" value="PAS"/>
    <property type="match status" value="2"/>
</dbReference>
<dbReference type="Pfam" id="PF01627">
    <property type="entry name" value="Hpt"/>
    <property type="match status" value="1"/>
</dbReference>
<evidence type="ECO:0000256" key="10">
    <source>
        <dbReference type="ARBA" id="ARBA00022840"/>
    </source>
</evidence>
<evidence type="ECO:0000259" key="20">
    <source>
        <dbReference type="PROSITE" id="PS50113"/>
    </source>
</evidence>
<evidence type="ECO:0000256" key="12">
    <source>
        <dbReference type="ARBA" id="ARBA00023012"/>
    </source>
</evidence>
<dbReference type="InterPro" id="IPR013767">
    <property type="entry name" value="PAS_fold"/>
</dbReference>
<dbReference type="InterPro" id="IPR011006">
    <property type="entry name" value="CheY-like_superfamily"/>
</dbReference>
<dbReference type="Pfam" id="PF13426">
    <property type="entry name" value="PAS_9"/>
    <property type="match status" value="2"/>
</dbReference>
<dbReference type="InterPro" id="IPR004358">
    <property type="entry name" value="Sig_transdc_His_kin-like_C"/>
</dbReference>
<dbReference type="InterPro" id="IPR003594">
    <property type="entry name" value="HATPase_dom"/>
</dbReference>
<feature type="domain" description="Response regulatory" evidence="18">
    <location>
        <begin position="703"/>
        <end position="817"/>
    </location>
</feature>
<comment type="caution">
    <text evidence="22">The sequence shown here is derived from an EMBL/GenBank/DDBJ whole genome shotgun (WGS) entry which is preliminary data.</text>
</comment>
<accession>A0AAW9S2F7</accession>
<dbReference type="GO" id="GO:0000155">
    <property type="term" value="F:phosphorelay sensor kinase activity"/>
    <property type="evidence" value="ECO:0007669"/>
    <property type="project" value="InterPro"/>
</dbReference>
<dbReference type="SUPFAM" id="SSF47384">
    <property type="entry name" value="Homodimeric domain of signal transducing histidine kinase"/>
    <property type="match status" value="1"/>
</dbReference>
<evidence type="ECO:0000259" key="18">
    <source>
        <dbReference type="PROSITE" id="PS50110"/>
    </source>
</evidence>
<evidence type="ECO:0000256" key="7">
    <source>
        <dbReference type="ARBA" id="ARBA00022692"/>
    </source>
</evidence>
<dbReference type="GO" id="GO:0006355">
    <property type="term" value="P:regulation of DNA-templated transcription"/>
    <property type="evidence" value="ECO:0007669"/>
    <property type="project" value="InterPro"/>
</dbReference>
<dbReference type="PROSITE" id="PS50113">
    <property type="entry name" value="PAC"/>
    <property type="match status" value="2"/>
</dbReference>
<dbReference type="PANTHER" id="PTHR45339:SF1">
    <property type="entry name" value="HYBRID SIGNAL TRANSDUCTION HISTIDINE KINASE J"/>
    <property type="match status" value="1"/>
</dbReference>
<evidence type="ECO:0000313" key="23">
    <source>
        <dbReference type="Proteomes" id="UP001403385"/>
    </source>
</evidence>
<dbReference type="Gene3D" id="1.20.120.160">
    <property type="entry name" value="HPT domain"/>
    <property type="match status" value="1"/>
</dbReference>
<keyword evidence="12" id="KW-0902">Two-component regulatory system</keyword>
<dbReference type="NCBIfam" id="TIGR00229">
    <property type="entry name" value="sensory_box"/>
    <property type="match status" value="2"/>
</dbReference>
<evidence type="ECO:0000256" key="8">
    <source>
        <dbReference type="ARBA" id="ARBA00022741"/>
    </source>
</evidence>
<evidence type="ECO:0000259" key="17">
    <source>
        <dbReference type="PROSITE" id="PS50109"/>
    </source>
</evidence>
<evidence type="ECO:0000256" key="15">
    <source>
        <dbReference type="PROSITE-ProRule" id="PRU00169"/>
    </source>
</evidence>
<dbReference type="InterPro" id="IPR003661">
    <property type="entry name" value="HisK_dim/P_dom"/>
</dbReference>
<dbReference type="EC" id="2.7.13.3" evidence="3"/>
<dbReference type="InterPro" id="IPR035965">
    <property type="entry name" value="PAS-like_dom_sf"/>
</dbReference>
<dbReference type="EMBL" id="JBDKWZ010000022">
    <property type="protein sequence ID" value="MEN7551369.1"/>
    <property type="molecule type" value="Genomic_DNA"/>
</dbReference>
<comment type="subcellular location">
    <subcellularLocation>
        <location evidence="2">Cell membrane</location>
        <topology evidence="2">Multi-pass membrane protein</topology>
    </subcellularLocation>
</comment>
<evidence type="ECO:0000256" key="13">
    <source>
        <dbReference type="ARBA" id="ARBA00023136"/>
    </source>
</evidence>
<evidence type="ECO:0000256" key="3">
    <source>
        <dbReference type="ARBA" id="ARBA00012438"/>
    </source>
</evidence>
<keyword evidence="6" id="KW-0808">Transferase</keyword>
<feature type="modified residue" description="Phosphohistidine" evidence="14">
    <location>
        <position position="891"/>
    </location>
</feature>
<dbReference type="PROSITE" id="PS50112">
    <property type="entry name" value="PAS"/>
    <property type="match status" value="2"/>
</dbReference>
<keyword evidence="23" id="KW-1185">Reference proteome</keyword>
<feature type="domain" description="HPt" evidence="21">
    <location>
        <begin position="852"/>
        <end position="950"/>
    </location>
</feature>
<dbReference type="CDD" id="cd17546">
    <property type="entry name" value="REC_hyHK_CKI1_RcsC-like"/>
    <property type="match status" value="1"/>
</dbReference>
<dbReference type="InterPro" id="IPR036641">
    <property type="entry name" value="HPT_dom_sf"/>
</dbReference>
<sequence>MEVIEQLKRKVERERKARKQAERILEEKALELYKTNLQLKALNERLEKKVTERTKELEQSEARYRQLVETAHDIIFKSNFEGYFTYANPIAEEKLGYSTEEIVGQHFSKLVHENHVEKVKGFYENIIRSQVERSYFEFPVRNKSGEVLWVGQNVQLIFENDQVIGFTGVVRDITRQKKAEQELLSAKLRLTHLIANLQSGVLMQDAHKEIIVANQTFCKMFQIPLQPEELVGSNCIESAESVKDLFTDPECFTSDISRLLREKKLILGDELVMKDGRILERDFIPIVTDDEYIGYLWQYRDVTENRKAHERIKKSEEKYRGIIENMELGLLEVDRDGKITRAFDRFCEMLGYAPQELKGKEAISTFVPAKYHNVLKKQTEDRKLGKANVYEVELLKKSGEAIWVMLSGAPIFDEQGKITGSIGIHYNITRQKKLQQALRVAKQKAEEAQAAEKDFLAKMSHEIRTPLNAVVGMVHLLYETPLNPEQTEYVDILKSASKLLQGLINDILDISKINAGHIEVQKHEFNLLELIHSIGKIFEIKLDNCPVSFGVTIDPNITKNVIGDDLLLNQILVNLLSNALKFTEQGNVTLDVKLLEKNGDTLLIQFTISDTGIGIPEEKLEDIFKNFKQVDREVQRKFGGTGLGLAIVKQLVELQNGNVSVSSRLGKGSTFKVILPYSETNHPASNGYKIQSVDSPELLHNYTILVAEDNPMNRKYVGRLLEKWGVQHEFAINGKIAIDKIEKKKYDLVLMDVQMPELDGITATKVIREKKYDMPILALTASALSEQVHEALTIGMSDYLPKPFAPEQLKNILHKHLLSTTQNPASIHEESLQFQFHEMLDQAHLDAIYEGDMEYALEMFELFFKVILPDFEQLQELVKLRSKEEFRRMVHKLKPSFSMIGLTELTHDMSTMEELASAKKSRQVLEEKLHQIQTKLNEYLPIIKNELQRLKNNPIIE</sequence>
<dbReference type="InterPro" id="IPR036890">
    <property type="entry name" value="HATPase_C_sf"/>
</dbReference>
<dbReference type="SMART" id="SM00388">
    <property type="entry name" value="HisKA"/>
    <property type="match status" value="1"/>
</dbReference>
<dbReference type="SUPFAM" id="SSF52172">
    <property type="entry name" value="CheY-like"/>
    <property type="match status" value="1"/>
</dbReference>
<dbReference type="PROSITE" id="PS50110">
    <property type="entry name" value="RESPONSE_REGULATORY"/>
    <property type="match status" value="1"/>
</dbReference>
<dbReference type="Proteomes" id="UP001403385">
    <property type="component" value="Unassembled WGS sequence"/>
</dbReference>
<evidence type="ECO:0000256" key="11">
    <source>
        <dbReference type="ARBA" id="ARBA00022989"/>
    </source>
</evidence>
<dbReference type="RefSeq" id="WP_346824150.1">
    <property type="nucleotide sequence ID" value="NZ_JBDKWZ010000022.1"/>
</dbReference>
<keyword evidence="4" id="KW-1003">Cell membrane</keyword>
<dbReference type="AlphaFoldDB" id="A0AAW9S2F7"/>
<dbReference type="CDD" id="cd16922">
    <property type="entry name" value="HATPase_EvgS-ArcB-TorS-like"/>
    <property type="match status" value="1"/>
</dbReference>
<dbReference type="PANTHER" id="PTHR45339">
    <property type="entry name" value="HYBRID SIGNAL TRANSDUCTION HISTIDINE KINASE J"/>
    <property type="match status" value="1"/>
</dbReference>
<evidence type="ECO:0000259" key="21">
    <source>
        <dbReference type="PROSITE" id="PS50894"/>
    </source>
</evidence>
<evidence type="ECO:0000256" key="1">
    <source>
        <dbReference type="ARBA" id="ARBA00000085"/>
    </source>
</evidence>
<dbReference type="GO" id="GO:0005524">
    <property type="term" value="F:ATP binding"/>
    <property type="evidence" value="ECO:0007669"/>
    <property type="project" value="UniProtKB-KW"/>
</dbReference>
<dbReference type="InterPro" id="IPR001789">
    <property type="entry name" value="Sig_transdc_resp-reg_receiver"/>
</dbReference>
<feature type="domain" description="PAC" evidence="20">
    <location>
        <begin position="134"/>
        <end position="185"/>
    </location>
</feature>
<dbReference type="SMART" id="SM00387">
    <property type="entry name" value="HATPase_c"/>
    <property type="match status" value="1"/>
</dbReference>
<dbReference type="InterPro" id="IPR036097">
    <property type="entry name" value="HisK_dim/P_sf"/>
</dbReference>
<dbReference type="Gene3D" id="3.30.565.10">
    <property type="entry name" value="Histidine kinase-like ATPase, C-terminal domain"/>
    <property type="match status" value="1"/>
</dbReference>
<evidence type="ECO:0000256" key="2">
    <source>
        <dbReference type="ARBA" id="ARBA00004651"/>
    </source>
</evidence>
<feature type="domain" description="Histidine kinase" evidence="17">
    <location>
        <begin position="458"/>
        <end position="679"/>
    </location>
</feature>
<evidence type="ECO:0000256" key="4">
    <source>
        <dbReference type="ARBA" id="ARBA00022475"/>
    </source>
</evidence>
<keyword evidence="10" id="KW-0067">ATP-binding</keyword>
<feature type="domain" description="PAS" evidence="19">
    <location>
        <begin position="315"/>
        <end position="367"/>
    </location>
</feature>
<dbReference type="PROSITE" id="PS50894">
    <property type="entry name" value="HPT"/>
    <property type="match status" value="1"/>
</dbReference>
<dbReference type="InterPro" id="IPR001610">
    <property type="entry name" value="PAC"/>
</dbReference>
<dbReference type="SUPFAM" id="SSF55874">
    <property type="entry name" value="ATPase domain of HSP90 chaperone/DNA topoisomerase II/histidine kinase"/>
    <property type="match status" value="1"/>
</dbReference>
<comment type="catalytic activity">
    <reaction evidence="1">
        <text>ATP + protein L-histidine = ADP + protein N-phospho-L-histidine.</text>
        <dbReference type="EC" id="2.7.13.3"/>
    </reaction>
</comment>
<dbReference type="SUPFAM" id="SSF55785">
    <property type="entry name" value="PYP-like sensor domain (PAS domain)"/>
    <property type="match status" value="3"/>
</dbReference>
<evidence type="ECO:0000256" key="6">
    <source>
        <dbReference type="ARBA" id="ARBA00022679"/>
    </source>
</evidence>
<dbReference type="InterPro" id="IPR000700">
    <property type="entry name" value="PAS-assoc_C"/>
</dbReference>
<dbReference type="InterPro" id="IPR000014">
    <property type="entry name" value="PAS"/>
</dbReference>
<dbReference type="FunFam" id="3.30.565.10:FF:000010">
    <property type="entry name" value="Sensor histidine kinase RcsC"/>
    <property type="match status" value="1"/>
</dbReference>
<evidence type="ECO:0000256" key="16">
    <source>
        <dbReference type="SAM" id="Coils"/>
    </source>
</evidence>
<evidence type="ECO:0000256" key="9">
    <source>
        <dbReference type="ARBA" id="ARBA00022777"/>
    </source>
</evidence>
<gene>
    <name evidence="22" type="ORF">AAG747_25865</name>
</gene>
<evidence type="ECO:0000256" key="14">
    <source>
        <dbReference type="PROSITE-ProRule" id="PRU00110"/>
    </source>
</evidence>
<keyword evidence="16" id="KW-0175">Coiled coil</keyword>
<proteinExistence type="predicted"/>
<dbReference type="Pfam" id="PF00989">
    <property type="entry name" value="PAS"/>
    <property type="match status" value="1"/>
</dbReference>
<protein>
    <recommendedName>
        <fullName evidence="3">histidine kinase</fullName>
        <ecNumber evidence="3">2.7.13.3</ecNumber>
    </recommendedName>
</protein>
<reference evidence="22 23" key="1">
    <citation type="submission" date="2024-04" db="EMBL/GenBank/DDBJ databases">
        <title>Novel genus in family Flammeovirgaceae.</title>
        <authorList>
            <person name="Nguyen T.H."/>
            <person name="Vuong T.Q."/>
            <person name="Le H."/>
            <person name="Kim S.-G."/>
        </authorList>
    </citation>
    <scope>NUCLEOTIDE SEQUENCE [LARGE SCALE GENOMIC DNA]</scope>
    <source>
        <strain evidence="22 23">JCM 23209</strain>
    </source>
</reference>
<evidence type="ECO:0000256" key="5">
    <source>
        <dbReference type="ARBA" id="ARBA00022553"/>
    </source>
</evidence>
<keyword evidence="7" id="KW-0812">Transmembrane</keyword>
<dbReference type="SMART" id="SM00448">
    <property type="entry name" value="REC"/>
    <property type="match status" value="1"/>
</dbReference>
<dbReference type="Gene3D" id="1.10.287.130">
    <property type="match status" value="1"/>
</dbReference>
<feature type="domain" description="PAS" evidence="19">
    <location>
        <begin position="60"/>
        <end position="130"/>
    </location>
</feature>
<dbReference type="SMART" id="SM00086">
    <property type="entry name" value="PAC"/>
    <property type="match status" value="2"/>
</dbReference>
<feature type="domain" description="PAC" evidence="20">
    <location>
        <begin position="388"/>
        <end position="440"/>
    </location>
</feature>
<dbReference type="GO" id="GO:0005886">
    <property type="term" value="C:plasma membrane"/>
    <property type="evidence" value="ECO:0007669"/>
    <property type="project" value="UniProtKB-SubCell"/>
</dbReference>
<keyword evidence="8" id="KW-0547">Nucleotide-binding</keyword>
<feature type="modified residue" description="4-aspartylphosphate" evidence="15">
    <location>
        <position position="752"/>
    </location>
</feature>